<evidence type="ECO:0000256" key="7">
    <source>
        <dbReference type="RuleBase" id="RU003878"/>
    </source>
</evidence>
<protein>
    <recommendedName>
        <fullName evidence="4 5">Large ribosomal subunit protein uL13</fullName>
    </recommendedName>
</protein>
<evidence type="ECO:0000256" key="6">
    <source>
        <dbReference type="RuleBase" id="RU003877"/>
    </source>
</evidence>
<dbReference type="GO" id="GO:0006412">
    <property type="term" value="P:translation"/>
    <property type="evidence" value="ECO:0007669"/>
    <property type="project" value="UniProtKB-UniRule"/>
</dbReference>
<dbReference type="NCBIfam" id="TIGR01066">
    <property type="entry name" value="rplM_bact"/>
    <property type="match status" value="1"/>
</dbReference>
<dbReference type="InterPro" id="IPR005823">
    <property type="entry name" value="Ribosomal_uL13_bac-type"/>
</dbReference>
<organism evidence="8 9">
    <name type="scientific">Thermophilibacter immobilis</name>
    <dbReference type="NCBI Taxonomy" id="2779519"/>
    <lineage>
        <taxon>Bacteria</taxon>
        <taxon>Bacillati</taxon>
        <taxon>Actinomycetota</taxon>
        <taxon>Coriobacteriia</taxon>
        <taxon>Coriobacteriales</taxon>
        <taxon>Atopobiaceae</taxon>
        <taxon>Thermophilibacter</taxon>
    </lineage>
</organism>
<accession>A0A7S7RUT3</accession>
<evidence type="ECO:0000313" key="9">
    <source>
        <dbReference type="Proteomes" id="UP000593735"/>
    </source>
</evidence>
<comment type="subunit">
    <text evidence="5">Part of the 50S ribosomal subunit.</text>
</comment>
<dbReference type="Pfam" id="PF00572">
    <property type="entry name" value="Ribosomal_L13"/>
    <property type="match status" value="1"/>
</dbReference>
<dbReference type="InterPro" id="IPR036899">
    <property type="entry name" value="Ribosomal_uL13_sf"/>
</dbReference>
<dbReference type="GO" id="GO:0017148">
    <property type="term" value="P:negative regulation of translation"/>
    <property type="evidence" value="ECO:0007669"/>
    <property type="project" value="TreeGrafter"/>
</dbReference>
<sequence>MQVRRRSQVKKSTQFAKAGEVERKWVLIDAEGATLGRLATTAAMALRGKNKPQYTPNADTGDFVVVINADKVVLTGVKANHKEYWRYSGYLGGLKTESFREAMEKHPERVIEHAVKGMLPKTTLGRQQATKLKVYAGPEHPHMAQNPVQIDWRA</sequence>
<gene>
    <name evidence="5 7 8" type="primary">rplM</name>
    <name evidence="8" type="ORF">INP52_01425</name>
</gene>
<dbReference type="GO" id="GO:0003729">
    <property type="term" value="F:mRNA binding"/>
    <property type="evidence" value="ECO:0007669"/>
    <property type="project" value="UniProtKB-ARBA"/>
</dbReference>
<dbReference type="InterPro" id="IPR023563">
    <property type="entry name" value="Ribosomal_uL13_CS"/>
</dbReference>
<dbReference type="FunFam" id="3.90.1180.10:FF:000001">
    <property type="entry name" value="50S ribosomal protein L13"/>
    <property type="match status" value="1"/>
</dbReference>
<reference evidence="8 9" key="1">
    <citation type="submission" date="2020-10" db="EMBL/GenBank/DDBJ databases">
        <title>Olsenella immobilis sp.nov., isolated from the mud in a fermentation cellar used for the production of Chinese strong-flavoured liquor.</title>
        <authorList>
            <person name="Lu L."/>
        </authorList>
    </citation>
    <scope>NUCLEOTIDE SEQUENCE [LARGE SCALE GENOMIC DNA]</scope>
    <source>
        <strain evidence="8 9">LZLJ-2</strain>
    </source>
</reference>
<keyword evidence="2 5" id="KW-0689">Ribosomal protein</keyword>
<comment type="function">
    <text evidence="5 7">This protein is one of the early assembly proteins of the 50S ribosomal subunit, although it is not seen to bind rRNA by itself. It is important during the early stages of 50S assembly.</text>
</comment>
<dbReference type="AlphaFoldDB" id="A0A7S7RUT3"/>
<evidence type="ECO:0000256" key="5">
    <source>
        <dbReference type="HAMAP-Rule" id="MF_01366"/>
    </source>
</evidence>
<dbReference type="GO" id="GO:0022625">
    <property type="term" value="C:cytosolic large ribosomal subunit"/>
    <property type="evidence" value="ECO:0007669"/>
    <property type="project" value="TreeGrafter"/>
</dbReference>
<dbReference type="PANTHER" id="PTHR11545:SF2">
    <property type="entry name" value="LARGE RIBOSOMAL SUBUNIT PROTEIN UL13M"/>
    <property type="match status" value="1"/>
</dbReference>
<comment type="similarity">
    <text evidence="1 5 6">Belongs to the universal ribosomal protein uL13 family.</text>
</comment>
<dbReference type="EMBL" id="CP063767">
    <property type="protein sequence ID" value="QOY60903.1"/>
    <property type="molecule type" value="Genomic_DNA"/>
</dbReference>
<keyword evidence="9" id="KW-1185">Reference proteome</keyword>
<dbReference type="InterPro" id="IPR005822">
    <property type="entry name" value="Ribosomal_uL13"/>
</dbReference>
<dbReference type="PIRSF" id="PIRSF002181">
    <property type="entry name" value="Ribosomal_L13"/>
    <property type="match status" value="1"/>
</dbReference>
<name>A0A7S7RUT3_9ACTN</name>
<evidence type="ECO:0000256" key="1">
    <source>
        <dbReference type="ARBA" id="ARBA00006227"/>
    </source>
</evidence>
<keyword evidence="3 5" id="KW-0687">Ribonucleoprotein</keyword>
<dbReference type="SUPFAM" id="SSF52161">
    <property type="entry name" value="Ribosomal protein L13"/>
    <property type="match status" value="1"/>
</dbReference>
<dbReference type="CDD" id="cd00392">
    <property type="entry name" value="Ribosomal_L13"/>
    <property type="match status" value="1"/>
</dbReference>
<evidence type="ECO:0000256" key="3">
    <source>
        <dbReference type="ARBA" id="ARBA00023274"/>
    </source>
</evidence>
<dbReference type="Proteomes" id="UP000593735">
    <property type="component" value="Chromosome"/>
</dbReference>
<evidence type="ECO:0000256" key="4">
    <source>
        <dbReference type="ARBA" id="ARBA00035201"/>
    </source>
</evidence>
<evidence type="ECO:0000256" key="2">
    <source>
        <dbReference type="ARBA" id="ARBA00022980"/>
    </source>
</evidence>
<evidence type="ECO:0000313" key="8">
    <source>
        <dbReference type="EMBL" id="QOY60903.1"/>
    </source>
</evidence>
<dbReference type="GO" id="GO:0003735">
    <property type="term" value="F:structural constituent of ribosome"/>
    <property type="evidence" value="ECO:0007669"/>
    <property type="project" value="InterPro"/>
</dbReference>
<dbReference type="KEGG" id="tio:INP52_01425"/>
<dbReference type="PANTHER" id="PTHR11545">
    <property type="entry name" value="RIBOSOMAL PROTEIN L13"/>
    <property type="match status" value="1"/>
</dbReference>
<dbReference type="Gene3D" id="3.90.1180.10">
    <property type="entry name" value="Ribosomal protein L13"/>
    <property type="match status" value="1"/>
</dbReference>
<proteinExistence type="inferred from homology"/>
<dbReference type="HAMAP" id="MF_01366">
    <property type="entry name" value="Ribosomal_uL13"/>
    <property type="match status" value="1"/>
</dbReference>
<dbReference type="PROSITE" id="PS00783">
    <property type="entry name" value="RIBOSOMAL_L13"/>
    <property type="match status" value="1"/>
</dbReference>